<keyword evidence="3" id="KW-1003">Cell membrane</keyword>
<evidence type="ECO:0000256" key="7">
    <source>
        <dbReference type="ARBA" id="ARBA00023136"/>
    </source>
</evidence>
<name>A0A1G9VEW9_9FIRM</name>
<keyword evidence="5" id="KW-0133">Cell shape</keyword>
<comment type="subcellular location">
    <subcellularLocation>
        <location evidence="1">Cell membrane</location>
        <topology evidence="1">Multi-pass membrane protein</topology>
    </subcellularLocation>
</comment>
<gene>
    <name evidence="9" type="ORF">SAMN05216544_0933</name>
</gene>
<keyword evidence="4 8" id="KW-0812">Transmembrane</keyword>
<evidence type="ECO:0000313" key="9">
    <source>
        <dbReference type="EMBL" id="SDM70656.1"/>
    </source>
</evidence>
<feature type="transmembrane region" description="Helical" evidence="8">
    <location>
        <begin position="65"/>
        <end position="84"/>
    </location>
</feature>
<dbReference type="GO" id="GO:0008360">
    <property type="term" value="P:regulation of cell shape"/>
    <property type="evidence" value="ECO:0007669"/>
    <property type="project" value="UniProtKB-KW"/>
</dbReference>
<sequence length="177" mass="20487">MKRKVCELVLIVIFYLLQVSVGRVIAVANIVPNFLIILPIIFGFLKGRNEGMFVGFFAGVMYDLYFSSLFGFTALCFVYIGYYAGFFYEKYEKYEILIPMAMVLVFDFVYEFLCYIGNFLLHNRLNAGFFISRIIIPEVVYTCLCTLILYKLLAYINDKLDTVKTKKRGVNFDEGSI</sequence>
<comment type="similarity">
    <text evidence="2">Belongs to the MreD family.</text>
</comment>
<evidence type="ECO:0000256" key="4">
    <source>
        <dbReference type="ARBA" id="ARBA00022692"/>
    </source>
</evidence>
<dbReference type="Proteomes" id="UP000187651">
    <property type="component" value="Unassembled WGS sequence"/>
</dbReference>
<reference evidence="10" key="1">
    <citation type="submission" date="2016-10" db="EMBL/GenBank/DDBJ databases">
        <authorList>
            <person name="Varghese N."/>
            <person name="Submissions S."/>
        </authorList>
    </citation>
    <scope>NUCLEOTIDE SEQUENCE [LARGE SCALE GENOMIC DNA]</scope>
    <source>
        <strain evidence="10">M83</strain>
    </source>
</reference>
<accession>A0A1G9VEW9</accession>
<evidence type="ECO:0000313" key="10">
    <source>
        <dbReference type="Proteomes" id="UP000187651"/>
    </source>
</evidence>
<dbReference type="NCBIfam" id="TIGR03426">
    <property type="entry name" value="shape_MreD"/>
    <property type="match status" value="1"/>
</dbReference>
<organism evidence="9 10">
    <name type="scientific">Lachnospira pectinoschiza</name>
    <dbReference type="NCBI Taxonomy" id="28052"/>
    <lineage>
        <taxon>Bacteria</taxon>
        <taxon>Bacillati</taxon>
        <taxon>Bacillota</taxon>
        <taxon>Clostridia</taxon>
        <taxon>Lachnospirales</taxon>
        <taxon>Lachnospiraceae</taxon>
        <taxon>Lachnospira</taxon>
    </lineage>
</organism>
<evidence type="ECO:0000256" key="3">
    <source>
        <dbReference type="ARBA" id="ARBA00022475"/>
    </source>
</evidence>
<evidence type="ECO:0000256" key="2">
    <source>
        <dbReference type="ARBA" id="ARBA00007776"/>
    </source>
</evidence>
<proteinExistence type="inferred from homology"/>
<dbReference type="RefSeq" id="WP_027430773.1">
    <property type="nucleotide sequence ID" value="NZ_FNHZ01000002.1"/>
</dbReference>
<dbReference type="InterPro" id="IPR007227">
    <property type="entry name" value="Cell_shape_determining_MreD"/>
</dbReference>
<protein>
    <submittedName>
        <fullName evidence="9">Rod shape-determining protein MreD</fullName>
    </submittedName>
</protein>
<evidence type="ECO:0000256" key="6">
    <source>
        <dbReference type="ARBA" id="ARBA00022989"/>
    </source>
</evidence>
<feature type="transmembrane region" description="Helical" evidence="8">
    <location>
        <begin position="96"/>
        <end position="121"/>
    </location>
</feature>
<feature type="transmembrane region" description="Helical" evidence="8">
    <location>
        <begin position="127"/>
        <end position="150"/>
    </location>
</feature>
<feature type="transmembrane region" description="Helical" evidence="8">
    <location>
        <begin position="12"/>
        <end position="45"/>
    </location>
</feature>
<evidence type="ECO:0000256" key="8">
    <source>
        <dbReference type="SAM" id="Phobius"/>
    </source>
</evidence>
<evidence type="ECO:0000256" key="1">
    <source>
        <dbReference type="ARBA" id="ARBA00004651"/>
    </source>
</evidence>
<keyword evidence="10" id="KW-1185">Reference proteome</keyword>
<evidence type="ECO:0000256" key="5">
    <source>
        <dbReference type="ARBA" id="ARBA00022960"/>
    </source>
</evidence>
<dbReference type="OrthoDB" id="9796616at2"/>
<keyword evidence="7 8" id="KW-0472">Membrane</keyword>
<dbReference type="GO" id="GO:0005886">
    <property type="term" value="C:plasma membrane"/>
    <property type="evidence" value="ECO:0007669"/>
    <property type="project" value="UniProtKB-SubCell"/>
</dbReference>
<dbReference type="Pfam" id="PF04093">
    <property type="entry name" value="MreD"/>
    <property type="match status" value="1"/>
</dbReference>
<dbReference type="AlphaFoldDB" id="A0A1G9VEW9"/>
<keyword evidence="6 8" id="KW-1133">Transmembrane helix</keyword>
<dbReference type="EMBL" id="FNHZ01000002">
    <property type="protein sequence ID" value="SDM70656.1"/>
    <property type="molecule type" value="Genomic_DNA"/>
</dbReference>